<reference evidence="1" key="2">
    <citation type="journal article" date="2020" name="Nat. Commun.">
        <title>Large-scale genome sequencing of mycorrhizal fungi provides insights into the early evolution of symbiotic traits.</title>
        <authorList>
            <person name="Miyauchi S."/>
            <person name="Kiss E."/>
            <person name="Kuo A."/>
            <person name="Drula E."/>
            <person name="Kohler A."/>
            <person name="Sanchez-Garcia M."/>
            <person name="Morin E."/>
            <person name="Andreopoulos B."/>
            <person name="Barry K.W."/>
            <person name="Bonito G."/>
            <person name="Buee M."/>
            <person name="Carver A."/>
            <person name="Chen C."/>
            <person name="Cichocki N."/>
            <person name="Clum A."/>
            <person name="Culley D."/>
            <person name="Crous P.W."/>
            <person name="Fauchery L."/>
            <person name="Girlanda M."/>
            <person name="Hayes R.D."/>
            <person name="Keri Z."/>
            <person name="LaButti K."/>
            <person name="Lipzen A."/>
            <person name="Lombard V."/>
            <person name="Magnuson J."/>
            <person name="Maillard F."/>
            <person name="Murat C."/>
            <person name="Nolan M."/>
            <person name="Ohm R.A."/>
            <person name="Pangilinan J."/>
            <person name="Pereira M.F."/>
            <person name="Perotto S."/>
            <person name="Peter M."/>
            <person name="Pfister S."/>
            <person name="Riley R."/>
            <person name="Sitrit Y."/>
            <person name="Stielow J.B."/>
            <person name="Szollosi G."/>
            <person name="Zifcakova L."/>
            <person name="Stursova M."/>
            <person name="Spatafora J.W."/>
            <person name="Tedersoo L."/>
            <person name="Vaario L.M."/>
            <person name="Yamada A."/>
            <person name="Yan M."/>
            <person name="Wang P."/>
            <person name="Xu J."/>
            <person name="Bruns T."/>
            <person name="Baldrian P."/>
            <person name="Vilgalys R."/>
            <person name="Dunand C."/>
            <person name="Henrissat B."/>
            <person name="Grigoriev I.V."/>
            <person name="Hibbett D."/>
            <person name="Nagy L.G."/>
            <person name="Martin F.M."/>
        </authorList>
    </citation>
    <scope>NUCLEOTIDE SEQUENCE</scope>
    <source>
        <strain evidence="1">P2</strain>
    </source>
</reference>
<protein>
    <submittedName>
        <fullName evidence="1">Uncharacterized protein</fullName>
    </submittedName>
</protein>
<comment type="caution">
    <text evidence="1">The sequence shown here is derived from an EMBL/GenBank/DDBJ whole genome shotgun (WGS) entry which is preliminary data.</text>
</comment>
<dbReference type="Proteomes" id="UP000886501">
    <property type="component" value="Unassembled WGS sequence"/>
</dbReference>
<dbReference type="EMBL" id="MU118045">
    <property type="protein sequence ID" value="KAF9646921.1"/>
    <property type="molecule type" value="Genomic_DNA"/>
</dbReference>
<evidence type="ECO:0000313" key="1">
    <source>
        <dbReference type="EMBL" id="KAF9646921.1"/>
    </source>
</evidence>
<gene>
    <name evidence="1" type="ORF">BDM02DRAFT_2862392</name>
</gene>
<proteinExistence type="predicted"/>
<accession>A0ACB6ZCN8</accession>
<evidence type="ECO:0000313" key="2">
    <source>
        <dbReference type="Proteomes" id="UP000886501"/>
    </source>
</evidence>
<name>A0ACB6ZCN8_THEGA</name>
<organism evidence="1 2">
    <name type="scientific">Thelephora ganbajun</name>
    <name type="common">Ganba fungus</name>
    <dbReference type="NCBI Taxonomy" id="370292"/>
    <lineage>
        <taxon>Eukaryota</taxon>
        <taxon>Fungi</taxon>
        <taxon>Dikarya</taxon>
        <taxon>Basidiomycota</taxon>
        <taxon>Agaricomycotina</taxon>
        <taxon>Agaricomycetes</taxon>
        <taxon>Thelephorales</taxon>
        <taxon>Thelephoraceae</taxon>
        <taxon>Thelephora</taxon>
    </lineage>
</organism>
<sequence>MLHSGGILPDVFIRGGRITTRLALTPSLPTVSLLPLVTRHLDVRNTDVTNPRLFQYAAVLMESGARTGDAEDNHIAVAPPPAYDNTRGSRLIPAGSSALRFGSNLVLLTRHGENGPV</sequence>
<reference evidence="1" key="1">
    <citation type="submission" date="2019-10" db="EMBL/GenBank/DDBJ databases">
        <authorList>
            <consortium name="DOE Joint Genome Institute"/>
            <person name="Kuo A."/>
            <person name="Miyauchi S."/>
            <person name="Kiss E."/>
            <person name="Drula E."/>
            <person name="Kohler A."/>
            <person name="Sanchez-Garcia M."/>
            <person name="Andreopoulos B."/>
            <person name="Barry K.W."/>
            <person name="Bonito G."/>
            <person name="Buee M."/>
            <person name="Carver A."/>
            <person name="Chen C."/>
            <person name="Cichocki N."/>
            <person name="Clum A."/>
            <person name="Culley D."/>
            <person name="Crous P.W."/>
            <person name="Fauchery L."/>
            <person name="Girlanda M."/>
            <person name="Hayes R."/>
            <person name="Keri Z."/>
            <person name="Labutti K."/>
            <person name="Lipzen A."/>
            <person name="Lombard V."/>
            <person name="Magnuson J."/>
            <person name="Maillard F."/>
            <person name="Morin E."/>
            <person name="Murat C."/>
            <person name="Nolan M."/>
            <person name="Ohm R."/>
            <person name="Pangilinan J."/>
            <person name="Pereira M."/>
            <person name="Perotto S."/>
            <person name="Peter M."/>
            <person name="Riley R."/>
            <person name="Sitrit Y."/>
            <person name="Stielow B."/>
            <person name="Szollosi G."/>
            <person name="Zifcakova L."/>
            <person name="Stursova M."/>
            <person name="Spatafora J.W."/>
            <person name="Tedersoo L."/>
            <person name="Vaario L.-M."/>
            <person name="Yamada A."/>
            <person name="Yan M."/>
            <person name="Wang P."/>
            <person name="Xu J."/>
            <person name="Bruns T."/>
            <person name="Baldrian P."/>
            <person name="Vilgalys R."/>
            <person name="Henrissat B."/>
            <person name="Grigoriev I.V."/>
            <person name="Hibbett D."/>
            <person name="Nagy L.G."/>
            <person name="Martin F.M."/>
        </authorList>
    </citation>
    <scope>NUCLEOTIDE SEQUENCE</scope>
    <source>
        <strain evidence="1">P2</strain>
    </source>
</reference>
<keyword evidence="2" id="KW-1185">Reference proteome</keyword>